<evidence type="ECO:0000313" key="2">
    <source>
        <dbReference type="EMBL" id="USA60528.1"/>
    </source>
</evidence>
<feature type="region of interest" description="Disordered" evidence="1">
    <location>
        <begin position="33"/>
        <end position="55"/>
    </location>
</feature>
<keyword evidence="3" id="KW-1185">Reference proteome</keyword>
<evidence type="ECO:0000313" key="3">
    <source>
        <dbReference type="Proteomes" id="UP001056619"/>
    </source>
</evidence>
<proteinExistence type="predicted"/>
<dbReference type="Proteomes" id="UP001056619">
    <property type="component" value="Chromosome"/>
</dbReference>
<gene>
    <name evidence="2" type="ORF">NCF85_10480</name>
</gene>
<sequence>MALVSVALLGVSLQPVGLGANALIGKRDAVTTRDDRLEDGEGPPEAAPGLVFSEA</sequence>
<evidence type="ECO:0000256" key="1">
    <source>
        <dbReference type="SAM" id="MobiDB-lite"/>
    </source>
</evidence>
<organism evidence="2 3">
    <name type="scientific">Qipengyuania citrea</name>
    <dbReference type="NCBI Taxonomy" id="225971"/>
    <lineage>
        <taxon>Bacteria</taxon>
        <taxon>Pseudomonadati</taxon>
        <taxon>Pseudomonadota</taxon>
        <taxon>Alphaproteobacteria</taxon>
        <taxon>Sphingomonadales</taxon>
        <taxon>Erythrobacteraceae</taxon>
        <taxon>Qipengyuania</taxon>
    </lineage>
</organism>
<dbReference type="EMBL" id="CP098494">
    <property type="protein sequence ID" value="USA60528.1"/>
    <property type="molecule type" value="Genomic_DNA"/>
</dbReference>
<dbReference type="RefSeq" id="WP_301641567.1">
    <property type="nucleotide sequence ID" value="NZ_CP098494.1"/>
</dbReference>
<name>A0ABY4U349_9SPHN</name>
<accession>A0ABY4U349</accession>
<reference evidence="2 3" key="1">
    <citation type="submission" date="2022-06" db="EMBL/GenBank/DDBJ databases">
        <authorList>
            <person name="Liu G."/>
        </authorList>
    </citation>
    <scope>NUCLEOTIDE SEQUENCE [LARGE SCALE GENOMIC DNA]</scope>
    <source>
        <strain evidence="2 3">E4</strain>
    </source>
</reference>
<protein>
    <submittedName>
        <fullName evidence="2">Uncharacterized protein</fullName>
    </submittedName>
</protein>